<dbReference type="PROSITE" id="PS50245">
    <property type="entry name" value="CAP_GLY_2"/>
    <property type="match status" value="1"/>
</dbReference>
<evidence type="ECO:0000256" key="3">
    <source>
        <dbReference type="SAM" id="MobiDB-lite"/>
    </source>
</evidence>
<dbReference type="Proteomes" id="UP000019377">
    <property type="component" value="Unassembled WGS sequence"/>
</dbReference>
<proteinExistence type="predicted"/>
<evidence type="ECO:0000259" key="4">
    <source>
        <dbReference type="PROSITE" id="PS50245"/>
    </source>
</evidence>
<dbReference type="PROSITE" id="PS51450">
    <property type="entry name" value="LRR"/>
    <property type="match status" value="1"/>
</dbReference>
<dbReference type="Pfam" id="PF01302">
    <property type="entry name" value="CAP_GLY"/>
    <property type="match status" value="1"/>
</dbReference>
<dbReference type="GeneID" id="27420177"/>
<dbReference type="STRING" id="1365824.V5GJD9"/>
<gene>
    <name evidence="5" type="ORF">PSEUBRA_SCAF3g03562</name>
</gene>
<dbReference type="HOGENOM" id="CLU_017716_5_1_1"/>
<evidence type="ECO:0000313" key="5">
    <source>
        <dbReference type="EMBL" id="EST06052.1"/>
    </source>
</evidence>
<dbReference type="GO" id="GO:0005737">
    <property type="term" value="C:cytoplasm"/>
    <property type="evidence" value="ECO:0007669"/>
    <property type="project" value="TreeGrafter"/>
</dbReference>
<dbReference type="InterPro" id="IPR050216">
    <property type="entry name" value="LRR_domain-containing"/>
</dbReference>
<evidence type="ECO:0000256" key="1">
    <source>
        <dbReference type="ARBA" id="ARBA00022614"/>
    </source>
</evidence>
<feature type="domain" description="CAP-Gly" evidence="4">
    <location>
        <begin position="22"/>
        <end position="67"/>
    </location>
</feature>
<keyword evidence="2" id="KW-0677">Repeat</keyword>
<dbReference type="InterPro" id="IPR036859">
    <property type="entry name" value="CAP-Gly_dom_sf"/>
</dbReference>
<dbReference type="eggNOG" id="KOG3207">
    <property type="taxonomic scope" value="Eukaryota"/>
</dbReference>
<evidence type="ECO:0000313" key="6">
    <source>
        <dbReference type="Proteomes" id="UP000019377"/>
    </source>
</evidence>
<organism evidence="5 6">
    <name type="scientific">Kalmanozyma brasiliensis (strain GHG001)</name>
    <name type="common">Yeast</name>
    <name type="synonym">Pseudozyma brasiliensis</name>
    <dbReference type="NCBI Taxonomy" id="1365824"/>
    <lineage>
        <taxon>Eukaryota</taxon>
        <taxon>Fungi</taxon>
        <taxon>Dikarya</taxon>
        <taxon>Basidiomycota</taxon>
        <taxon>Ustilaginomycotina</taxon>
        <taxon>Ustilaginomycetes</taxon>
        <taxon>Ustilaginales</taxon>
        <taxon>Ustilaginaceae</taxon>
        <taxon>Kalmanozyma</taxon>
    </lineage>
</organism>
<name>V5GJD9_KALBG</name>
<dbReference type="InterPro" id="IPR025875">
    <property type="entry name" value="Leu-rich_rpt_4"/>
</dbReference>
<dbReference type="InterPro" id="IPR032675">
    <property type="entry name" value="LRR_dom_sf"/>
</dbReference>
<dbReference type="InterPro" id="IPR003591">
    <property type="entry name" value="Leu-rich_rpt_typical-subtyp"/>
</dbReference>
<dbReference type="Pfam" id="PF12799">
    <property type="entry name" value="LRR_4"/>
    <property type="match status" value="1"/>
</dbReference>
<dbReference type="InterPro" id="IPR000938">
    <property type="entry name" value="CAP-Gly_domain"/>
</dbReference>
<reference evidence="6" key="1">
    <citation type="journal article" date="2013" name="Genome Announc.">
        <title>Draft genome sequence of Pseudozyma brasiliensis sp. nov. strain GHG001, a high producer of endo-1,4-xylanase isolated from an insect pest of sugarcane.</title>
        <authorList>
            <person name="Oliveira J.V.D.C."/>
            <person name="dos Santos R.A.C."/>
            <person name="Borges T.A."/>
            <person name="Riano-Pachon D.M."/>
            <person name="Goldman G.H."/>
        </authorList>
    </citation>
    <scope>NUCLEOTIDE SEQUENCE [LARGE SCALE GENOMIC DNA]</scope>
    <source>
        <strain evidence="6">GHG001</strain>
    </source>
</reference>
<dbReference type="OMA" id="SEESHMF"/>
<dbReference type="Gene3D" id="3.80.10.10">
    <property type="entry name" value="Ribonuclease Inhibitor"/>
    <property type="match status" value="2"/>
</dbReference>
<dbReference type="SMART" id="SM01052">
    <property type="entry name" value="CAP_GLY"/>
    <property type="match status" value="1"/>
</dbReference>
<dbReference type="EMBL" id="KI545873">
    <property type="protein sequence ID" value="EST06052.1"/>
    <property type="molecule type" value="Genomic_DNA"/>
</dbReference>
<protein>
    <recommendedName>
        <fullName evidence="4">CAP-Gly domain-containing protein</fullName>
    </recommendedName>
</protein>
<dbReference type="Gene3D" id="2.30.30.190">
    <property type="entry name" value="CAP Gly-rich-like domain"/>
    <property type="match status" value="1"/>
</dbReference>
<keyword evidence="1" id="KW-0433">Leucine-rich repeat</keyword>
<keyword evidence="6" id="KW-1185">Reference proteome</keyword>
<dbReference type="InterPro" id="IPR001611">
    <property type="entry name" value="Leu-rich_rpt"/>
</dbReference>
<dbReference type="OrthoDB" id="5273213at2759"/>
<evidence type="ECO:0000256" key="2">
    <source>
        <dbReference type="ARBA" id="ARBA00022737"/>
    </source>
</evidence>
<dbReference type="PANTHER" id="PTHR48051:SF1">
    <property type="entry name" value="RAS SUPPRESSOR PROTEIN 1"/>
    <property type="match status" value="1"/>
</dbReference>
<dbReference type="RefSeq" id="XP_016291041.1">
    <property type="nucleotide sequence ID" value="XM_016437499.1"/>
</dbReference>
<feature type="region of interest" description="Disordered" evidence="3">
    <location>
        <begin position="1"/>
        <end position="23"/>
    </location>
</feature>
<dbReference type="SUPFAM" id="SSF74924">
    <property type="entry name" value="Cap-Gly domain"/>
    <property type="match status" value="1"/>
</dbReference>
<accession>V5GJD9</accession>
<dbReference type="SUPFAM" id="SSF52047">
    <property type="entry name" value="RNI-like"/>
    <property type="match status" value="1"/>
</dbReference>
<sequence>MSLSVGQRVSLGPHRGTIRYRGPVPPSTGEWLGIEWDDPTRGKHSGTSAGGTRYFDVRVPGSGSFVRATSSKLSSGCGFLSALRNKYLPAPATETEQRSGTEETQYSRKNIAEIEIETPNLERVVQKAARLDRLKEVGLGGWQQSVALEEGGEDARYDVARAYDEAERLGSGSIRETCPNIRWLDLSSSLLPNWEEVSLIAGELEQLKTLLLRFNRLQSPPVEVPASWRERLGRIEDLRLDGTLVQWKEVVRLSPALIGLKALHLGGNDIGTLTATSSDKADEKTFPSLTLLSLEDNAMASWPDLVAALSRLPSLETLILDRNRITATPSAPSSACKLPGLKELYLRGNQLDSWSSLENITTWLGSASGLKALHISALQDDQETANAAVPVTANGDLLSKYEYRDFRAIAIARLPTLKELDKTSITPKERRDAELFVYTRIRDGDAYILDGGLSRLGTREKLDLSPAEKAERFPRFLELAKAFDDEVPVATASQVGKGKSTLRSKMLSVTVVACETAPSVGRPHLAGVLVEKTVQVLASTPLRLCKIKLASAVGVKVGQVAGVWALMKQGDGGEEEERIVLEMDDLSRNLDWYEVASGDTVVLVVET</sequence>
<dbReference type="AlphaFoldDB" id="V5GJD9"/>
<dbReference type="PANTHER" id="PTHR48051">
    <property type="match status" value="1"/>
</dbReference>
<dbReference type="SMART" id="SM00369">
    <property type="entry name" value="LRR_TYP"/>
    <property type="match status" value="5"/>
</dbReference>